<dbReference type="InterPro" id="IPR007842">
    <property type="entry name" value="HEPN_dom"/>
</dbReference>
<sequence>MQYYKNIPENYTEKEELSKLIDSILNVITIDAIFLSQEQREGYLSYHILTFIADIDNNPIPHEVLSWLSRLGKSHPKLRIRIYTEEQSEIALSRGSLYFLEHCCLGHTVHVRSEGGNLLDYPEMNLGNILKRAIRYQASEMEKVGTFAHTADILIREGNHAIATFNMHQAFELGFRFLERICMGKARVTHSIISHINYCQRYFPTLRPFPKTTDMENNELLLLLEHSYSVARYGNEFELDRAQTISIQKELRIFIGSLEAIFNRHYENCRMRIEGGETRLPQKNRDDKCSHGNVIEPSIGQRLREIEIDHLRFMEKVQELKELQTNGQ</sequence>
<gene>
    <name evidence="2" type="ORF">D1013_16225</name>
</gene>
<protein>
    <submittedName>
        <fullName evidence="2">HEPN domain-containing protein</fullName>
    </submittedName>
</protein>
<proteinExistence type="predicted"/>
<feature type="domain" description="HEPN" evidence="1">
    <location>
        <begin position="147"/>
        <end position="244"/>
    </location>
</feature>
<evidence type="ECO:0000313" key="3">
    <source>
        <dbReference type="Proteomes" id="UP000276309"/>
    </source>
</evidence>
<dbReference type="AlphaFoldDB" id="A0A3G2L969"/>
<dbReference type="KEGG" id="emar:D1013_16225"/>
<evidence type="ECO:0000313" key="2">
    <source>
        <dbReference type="EMBL" id="AYN68815.1"/>
    </source>
</evidence>
<name>A0A3G2L969_9FLAO</name>
<evidence type="ECO:0000259" key="1">
    <source>
        <dbReference type="Pfam" id="PF05168"/>
    </source>
</evidence>
<accession>A0A3G2L969</accession>
<reference evidence="2 3" key="1">
    <citation type="submission" date="2018-08" db="EMBL/GenBank/DDBJ databases">
        <title>The reduced genetic potential of extracellular carbohydrate catabolism in Euzebyella marina RN62, a Flavobacteriia bacterium isolated from the hadal water.</title>
        <authorList>
            <person name="Xue C."/>
        </authorList>
    </citation>
    <scope>NUCLEOTIDE SEQUENCE [LARGE SCALE GENOMIC DNA]</scope>
    <source>
        <strain evidence="2 3">RN62</strain>
    </source>
</reference>
<dbReference type="Proteomes" id="UP000276309">
    <property type="component" value="Chromosome"/>
</dbReference>
<dbReference type="Gene3D" id="1.20.120.330">
    <property type="entry name" value="Nucleotidyltransferases domain 2"/>
    <property type="match status" value="1"/>
</dbReference>
<organism evidence="2 3">
    <name type="scientific">Euzebyella marina</name>
    <dbReference type="NCBI Taxonomy" id="1761453"/>
    <lineage>
        <taxon>Bacteria</taxon>
        <taxon>Pseudomonadati</taxon>
        <taxon>Bacteroidota</taxon>
        <taxon>Flavobacteriia</taxon>
        <taxon>Flavobacteriales</taxon>
        <taxon>Flavobacteriaceae</taxon>
        <taxon>Euzebyella</taxon>
    </lineage>
</organism>
<keyword evidence="3" id="KW-1185">Reference proteome</keyword>
<dbReference type="EMBL" id="CP032050">
    <property type="protein sequence ID" value="AYN68815.1"/>
    <property type="molecule type" value="Genomic_DNA"/>
</dbReference>
<dbReference type="SUPFAM" id="SSF81593">
    <property type="entry name" value="Nucleotidyltransferase substrate binding subunit/domain"/>
    <property type="match status" value="1"/>
</dbReference>
<dbReference type="OrthoDB" id="1321649at2"/>
<dbReference type="Pfam" id="PF05168">
    <property type="entry name" value="HEPN"/>
    <property type="match status" value="1"/>
</dbReference>